<reference evidence="2 3" key="1">
    <citation type="submission" date="2017-08" db="EMBL/GenBank/DDBJ databases">
        <title>Identification and genetic characteristics of simultaneous BTEX- and naphthalene-degrading Paraburkholderia sp. BN5 isolated from petroleum-contaminated soil.</title>
        <authorList>
            <person name="Lee Y."/>
            <person name="Jeon C.O."/>
        </authorList>
    </citation>
    <scope>NUCLEOTIDE SEQUENCE [LARGE SCALE GENOMIC DNA]</scope>
    <source>
        <strain evidence="2 3">BN5</strain>
        <plasmid evidence="2 3">pBN3</plasmid>
    </source>
</reference>
<dbReference type="Proteomes" id="UP000215158">
    <property type="component" value="Plasmid pBN3"/>
</dbReference>
<dbReference type="OrthoDB" id="9101509at2"/>
<organism evidence="2 3">
    <name type="scientific">Paraburkholderia aromaticivorans</name>
    <dbReference type="NCBI Taxonomy" id="2026199"/>
    <lineage>
        <taxon>Bacteria</taxon>
        <taxon>Pseudomonadati</taxon>
        <taxon>Pseudomonadota</taxon>
        <taxon>Betaproteobacteria</taxon>
        <taxon>Burkholderiales</taxon>
        <taxon>Burkholderiaceae</taxon>
        <taxon>Paraburkholderia</taxon>
    </lineage>
</organism>
<dbReference type="EMBL" id="CP022993">
    <property type="protein sequence ID" value="ASW04238.1"/>
    <property type="molecule type" value="Genomic_DNA"/>
</dbReference>
<evidence type="ECO:0000313" key="3">
    <source>
        <dbReference type="Proteomes" id="UP000215158"/>
    </source>
</evidence>
<evidence type="ECO:0000313" key="2">
    <source>
        <dbReference type="EMBL" id="ASW04238.1"/>
    </source>
</evidence>
<gene>
    <name evidence="2" type="ORF">CJU94_39530</name>
</gene>
<feature type="region of interest" description="Disordered" evidence="1">
    <location>
        <begin position="83"/>
        <end position="112"/>
    </location>
</feature>
<dbReference type="RefSeq" id="WP_095423917.1">
    <property type="nucleotide sequence ID" value="NZ_CP022993.1"/>
</dbReference>
<evidence type="ECO:0000256" key="1">
    <source>
        <dbReference type="SAM" id="MobiDB-lite"/>
    </source>
</evidence>
<name>A0A248VZ06_9BURK</name>
<keyword evidence="2" id="KW-0614">Plasmid</keyword>
<geneLocation type="plasmid" evidence="2 3">
    <name>pBN3</name>
</geneLocation>
<accession>A0A248VZ06</accession>
<sequence length="112" mass="12298">MEAKRKTCVITLFDEEAKTISYHHVPQDLVAAAIEKSTSVDVPLEDFDNRLDDDFARRLGGMILFILAGRSPFLKSHLALTTENGRDASGPSSGPGTTPPETGKRSWWGKKP</sequence>
<dbReference type="KEGG" id="parb:CJU94_39530"/>
<keyword evidence="3" id="KW-1185">Reference proteome</keyword>
<feature type="compositionally biased region" description="Low complexity" evidence="1">
    <location>
        <begin position="89"/>
        <end position="101"/>
    </location>
</feature>
<dbReference type="AlphaFoldDB" id="A0A248VZ06"/>
<protein>
    <submittedName>
        <fullName evidence="2">Uncharacterized protein</fullName>
    </submittedName>
</protein>
<proteinExistence type="predicted"/>